<dbReference type="PANTHER" id="PTHR34987">
    <property type="entry name" value="C, PUTATIVE (AFU_ORTHOLOGUE AFUA_3G02880)-RELATED"/>
    <property type="match status" value="1"/>
</dbReference>
<protein>
    <submittedName>
        <fullName evidence="4">Glycoside hydrolase family 78 protein</fullName>
    </submittedName>
</protein>
<gene>
    <name evidence="4" type="ORF">WOLCODRAFT_25645</name>
</gene>
<dbReference type="Gene3D" id="1.50.10.10">
    <property type="match status" value="1"/>
</dbReference>
<dbReference type="InterPro" id="IPR035398">
    <property type="entry name" value="Bac_rhamnosid_C"/>
</dbReference>
<evidence type="ECO:0000256" key="1">
    <source>
        <dbReference type="SAM" id="SignalP"/>
    </source>
</evidence>
<evidence type="ECO:0000313" key="4">
    <source>
        <dbReference type="EMBL" id="PCH42961.1"/>
    </source>
</evidence>
<dbReference type="SUPFAM" id="SSF48208">
    <property type="entry name" value="Six-hairpin glycosidases"/>
    <property type="match status" value="1"/>
</dbReference>
<keyword evidence="5" id="KW-1185">Reference proteome</keyword>
<dbReference type="GO" id="GO:0005975">
    <property type="term" value="P:carbohydrate metabolic process"/>
    <property type="evidence" value="ECO:0007669"/>
    <property type="project" value="InterPro"/>
</dbReference>
<proteinExistence type="predicted"/>
<dbReference type="Gene3D" id="2.60.420.10">
    <property type="entry name" value="Maltose phosphorylase, domain 3"/>
    <property type="match status" value="1"/>
</dbReference>
<name>A0A2H3JM58_WOLCO</name>
<feature type="signal peptide" evidence="1">
    <location>
        <begin position="1"/>
        <end position="17"/>
    </location>
</feature>
<dbReference type="AlphaFoldDB" id="A0A2H3JM58"/>
<dbReference type="Pfam" id="PF17390">
    <property type="entry name" value="Bac_rhamnosid_C"/>
    <property type="match status" value="1"/>
</dbReference>
<accession>A0A2H3JM58</accession>
<dbReference type="EMBL" id="KB468135">
    <property type="protein sequence ID" value="PCH42961.1"/>
    <property type="molecule type" value="Genomic_DNA"/>
</dbReference>
<evidence type="ECO:0000259" key="2">
    <source>
        <dbReference type="Pfam" id="PF17389"/>
    </source>
</evidence>
<feature type="chain" id="PRO_5013594831" evidence="1">
    <location>
        <begin position="18"/>
        <end position="665"/>
    </location>
</feature>
<organism evidence="4 5">
    <name type="scientific">Wolfiporia cocos (strain MD-104)</name>
    <name type="common">Brown rot fungus</name>
    <dbReference type="NCBI Taxonomy" id="742152"/>
    <lineage>
        <taxon>Eukaryota</taxon>
        <taxon>Fungi</taxon>
        <taxon>Dikarya</taxon>
        <taxon>Basidiomycota</taxon>
        <taxon>Agaricomycotina</taxon>
        <taxon>Agaricomycetes</taxon>
        <taxon>Polyporales</taxon>
        <taxon>Phaeolaceae</taxon>
        <taxon>Wolfiporia</taxon>
    </lineage>
</organism>
<sequence>MILSFLVALSAVTAVFCGAPSGPWDAFNYAPESKIVYPRAIRELNGTVLNAGKLLTSGSATLTGSGSYVALDFGIEIGGLISLNFDNVSSSSSIALSFTESPLFISPRTSDDSVLPTANMSYDGVLNIAAPLEIGHWTMPTARLRGGFRYLTIVSTSDDSVTISNVSCAITFMPHVDNLREYSGYFYASDPVYWDSNFLIKIWYSGAYTVQTDIIAADSGRQVPFVSSPGWSNDATIGVASPVIVDGAKRDRDIWPGDMGIAVPTQFVSTNDLIATRNALETLFAQQNAETGALPYCGAPLCGTFVPPNGSSDTYHAWTIIGAYNYYLYSGDTEWLQKTWSNYTKAVRFLTNKVDDTGLLNVTAPNDWGRIGQGGHNSEANAIYYKVLTNSAALASLLNDTELATSYTANASALKSVYNEAFWLEDEGMYRDNETTTLCPQDGNSLAVLFNVTESAEQASAISEGLTRNWNEYGAVSPECPDTIAPYIGGFELQAHFVSGNDERALEFLRLQWGYMLYTNISVQSTLLEGYTANGSLYYRSANGYNYDASYTSHAHGWSTGPTSALTFYVLGLTVTSPQGQTWSIAPHTSGLPSAQGGFETALGWFGVDWASSTDAFSMSISTPTGTSGVVVLPINGTVTVDGSVRQVNSTVQLEGGNHTVIVRA</sequence>
<dbReference type="Pfam" id="PF17389">
    <property type="entry name" value="Bac_rhamnosid6H"/>
    <property type="match status" value="1"/>
</dbReference>
<dbReference type="InterPro" id="IPR008928">
    <property type="entry name" value="6-hairpin_glycosidase_sf"/>
</dbReference>
<feature type="domain" description="Alpha-L-rhamnosidase C-terminal" evidence="3">
    <location>
        <begin position="581"/>
        <end position="640"/>
    </location>
</feature>
<dbReference type="OrthoDB" id="10036721at2759"/>
<reference evidence="4 5" key="1">
    <citation type="journal article" date="2012" name="Science">
        <title>The Paleozoic origin of enzymatic lignin decomposition reconstructed from 31 fungal genomes.</title>
        <authorList>
            <person name="Floudas D."/>
            <person name="Binder M."/>
            <person name="Riley R."/>
            <person name="Barry K."/>
            <person name="Blanchette R.A."/>
            <person name="Henrissat B."/>
            <person name="Martinez A.T."/>
            <person name="Otillar R."/>
            <person name="Spatafora J.W."/>
            <person name="Yadav J.S."/>
            <person name="Aerts A."/>
            <person name="Benoit I."/>
            <person name="Boyd A."/>
            <person name="Carlson A."/>
            <person name="Copeland A."/>
            <person name="Coutinho P.M."/>
            <person name="de Vries R.P."/>
            <person name="Ferreira P."/>
            <person name="Findley K."/>
            <person name="Foster B."/>
            <person name="Gaskell J."/>
            <person name="Glotzer D."/>
            <person name="Gorecki P."/>
            <person name="Heitman J."/>
            <person name="Hesse C."/>
            <person name="Hori C."/>
            <person name="Igarashi K."/>
            <person name="Jurgens J.A."/>
            <person name="Kallen N."/>
            <person name="Kersten P."/>
            <person name="Kohler A."/>
            <person name="Kuees U."/>
            <person name="Kumar T.K.A."/>
            <person name="Kuo A."/>
            <person name="LaButti K."/>
            <person name="Larrondo L.F."/>
            <person name="Lindquist E."/>
            <person name="Ling A."/>
            <person name="Lombard V."/>
            <person name="Lucas S."/>
            <person name="Lundell T."/>
            <person name="Martin R."/>
            <person name="McLaughlin D.J."/>
            <person name="Morgenstern I."/>
            <person name="Morin E."/>
            <person name="Murat C."/>
            <person name="Nagy L.G."/>
            <person name="Nolan M."/>
            <person name="Ohm R.A."/>
            <person name="Patyshakuliyeva A."/>
            <person name="Rokas A."/>
            <person name="Ruiz-Duenas F.J."/>
            <person name="Sabat G."/>
            <person name="Salamov A."/>
            <person name="Samejima M."/>
            <person name="Schmutz J."/>
            <person name="Slot J.C."/>
            <person name="St John F."/>
            <person name="Stenlid J."/>
            <person name="Sun H."/>
            <person name="Sun S."/>
            <person name="Syed K."/>
            <person name="Tsang A."/>
            <person name="Wiebenga A."/>
            <person name="Young D."/>
            <person name="Pisabarro A."/>
            <person name="Eastwood D.C."/>
            <person name="Martin F."/>
            <person name="Cullen D."/>
            <person name="Grigoriev I.V."/>
            <person name="Hibbett D.S."/>
        </authorList>
    </citation>
    <scope>NUCLEOTIDE SEQUENCE [LARGE SCALE GENOMIC DNA]</scope>
    <source>
        <strain evidence="4 5">MD-104</strain>
    </source>
</reference>
<dbReference type="PANTHER" id="PTHR34987:SF6">
    <property type="entry name" value="ALPHA-L-RHAMNOSIDASE SIX-HAIRPIN GLYCOSIDASE DOMAIN-CONTAINING PROTEIN"/>
    <property type="match status" value="1"/>
</dbReference>
<dbReference type="OMA" id="STMFAAM"/>
<dbReference type="Proteomes" id="UP000218811">
    <property type="component" value="Unassembled WGS sequence"/>
</dbReference>
<keyword evidence="4" id="KW-0378">Hydrolase</keyword>
<dbReference type="GO" id="GO:0016787">
    <property type="term" value="F:hydrolase activity"/>
    <property type="evidence" value="ECO:0007669"/>
    <property type="project" value="UniProtKB-KW"/>
</dbReference>
<feature type="domain" description="Alpha-L-rhamnosidase six-hairpin glycosidase" evidence="2">
    <location>
        <begin position="243"/>
        <end position="474"/>
    </location>
</feature>
<keyword evidence="1" id="KW-0732">Signal</keyword>
<dbReference type="STRING" id="742152.A0A2H3JM58"/>
<dbReference type="InterPro" id="IPR012341">
    <property type="entry name" value="6hp_glycosidase-like_sf"/>
</dbReference>
<evidence type="ECO:0000259" key="3">
    <source>
        <dbReference type="Pfam" id="PF17390"/>
    </source>
</evidence>
<evidence type="ECO:0000313" key="5">
    <source>
        <dbReference type="Proteomes" id="UP000218811"/>
    </source>
</evidence>
<dbReference type="InterPro" id="IPR035396">
    <property type="entry name" value="Bac_rhamnosid6H"/>
</dbReference>